<dbReference type="RefSeq" id="WP_176942490.1">
    <property type="nucleotide sequence ID" value="NZ_JABZEC010000003.1"/>
</dbReference>
<feature type="active site" description="Proton acceptor; specific for L-alanine" evidence="5">
    <location>
        <position position="264"/>
    </location>
</feature>
<dbReference type="GO" id="GO:0008784">
    <property type="term" value="F:alanine racemase activity"/>
    <property type="evidence" value="ECO:0007669"/>
    <property type="project" value="UniProtKB-UniRule"/>
</dbReference>
<dbReference type="SUPFAM" id="SSF50621">
    <property type="entry name" value="Alanine racemase C-terminal domain-like"/>
    <property type="match status" value="1"/>
</dbReference>
<proteinExistence type="inferred from homology"/>
<dbReference type="PANTHER" id="PTHR30511:SF0">
    <property type="entry name" value="ALANINE RACEMASE, CATABOLIC-RELATED"/>
    <property type="match status" value="1"/>
</dbReference>
<dbReference type="GO" id="GO:0009252">
    <property type="term" value="P:peptidoglycan biosynthetic process"/>
    <property type="evidence" value="ECO:0007669"/>
    <property type="project" value="TreeGrafter"/>
</dbReference>
<name>A0A850RAE0_9LACO</name>
<dbReference type="InterPro" id="IPR001608">
    <property type="entry name" value="Ala_racemase_N"/>
</dbReference>
<dbReference type="GO" id="GO:0030632">
    <property type="term" value="P:D-alanine biosynthetic process"/>
    <property type="evidence" value="ECO:0007669"/>
    <property type="project" value="UniProtKB-UniRule"/>
</dbReference>
<dbReference type="FunFam" id="3.20.20.10:FF:000002">
    <property type="entry name" value="Alanine racemase"/>
    <property type="match status" value="1"/>
</dbReference>
<evidence type="ECO:0000256" key="5">
    <source>
        <dbReference type="HAMAP-Rule" id="MF_01201"/>
    </source>
</evidence>
<protein>
    <recommendedName>
        <fullName evidence="5">Alanine racemase</fullName>
        <ecNumber evidence="5">5.1.1.1</ecNumber>
    </recommendedName>
</protein>
<dbReference type="GO" id="GO:0005829">
    <property type="term" value="C:cytosol"/>
    <property type="evidence" value="ECO:0007669"/>
    <property type="project" value="TreeGrafter"/>
</dbReference>
<evidence type="ECO:0000256" key="6">
    <source>
        <dbReference type="PIRSR" id="PIRSR600821-50"/>
    </source>
</evidence>
<comment type="cofactor">
    <cofactor evidence="2 5 6">
        <name>pyridoxal 5'-phosphate</name>
        <dbReference type="ChEBI" id="CHEBI:597326"/>
    </cofactor>
</comment>
<keyword evidence="10" id="KW-1185">Reference proteome</keyword>
<dbReference type="Pfam" id="PF01168">
    <property type="entry name" value="Ala_racemase_N"/>
    <property type="match status" value="1"/>
</dbReference>
<dbReference type="EC" id="5.1.1.1" evidence="5"/>
<gene>
    <name evidence="9" type="ORF">HU830_03955</name>
</gene>
<dbReference type="HAMAP" id="MF_01201">
    <property type="entry name" value="Ala_racemase"/>
    <property type="match status" value="1"/>
</dbReference>
<dbReference type="Pfam" id="PF00842">
    <property type="entry name" value="Ala_racemase_C"/>
    <property type="match status" value="1"/>
</dbReference>
<dbReference type="CDD" id="cd00430">
    <property type="entry name" value="PLPDE_III_AR"/>
    <property type="match status" value="1"/>
</dbReference>
<dbReference type="UniPathway" id="UPA00042">
    <property type="reaction ID" value="UER00497"/>
</dbReference>
<evidence type="ECO:0000256" key="3">
    <source>
        <dbReference type="ARBA" id="ARBA00022898"/>
    </source>
</evidence>
<organism evidence="9 10">
    <name type="scientific">Bombilactobacillus apium</name>
    <dbReference type="NCBI Taxonomy" id="2675299"/>
    <lineage>
        <taxon>Bacteria</taxon>
        <taxon>Bacillati</taxon>
        <taxon>Bacillota</taxon>
        <taxon>Bacilli</taxon>
        <taxon>Lactobacillales</taxon>
        <taxon>Lactobacillaceae</taxon>
        <taxon>Bombilactobacillus</taxon>
    </lineage>
</organism>
<evidence type="ECO:0000259" key="8">
    <source>
        <dbReference type="SMART" id="SM01005"/>
    </source>
</evidence>
<dbReference type="InterPro" id="IPR009006">
    <property type="entry name" value="Ala_racemase/Decarboxylase_C"/>
</dbReference>
<dbReference type="InterPro" id="IPR000821">
    <property type="entry name" value="Ala_racemase"/>
</dbReference>
<dbReference type="AlphaFoldDB" id="A0A850RAE0"/>
<reference evidence="9 10" key="1">
    <citation type="submission" date="2020-06" db="EMBL/GenBank/DDBJ databases">
        <authorList>
            <person name="Kang J."/>
        </authorList>
    </citation>
    <scope>NUCLEOTIDE SEQUENCE [LARGE SCALE GENOMIC DNA]</scope>
    <source>
        <strain evidence="9 10">DCY120</strain>
    </source>
</reference>
<dbReference type="InterPro" id="IPR029066">
    <property type="entry name" value="PLP-binding_barrel"/>
</dbReference>
<evidence type="ECO:0000256" key="2">
    <source>
        <dbReference type="ARBA" id="ARBA00001933"/>
    </source>
</evidence>
<feature type="active site" description="Proton acceptor; specific for D-alanine" evidence="5">
    <location>
        <position position="40"/>
    </location>
</feature>
<dbReference type="SMART" id="SM01005">
    <property type="entry name" value="Ala_racemase_C"/>
    <property type="match status" value="1"/>
</dbReference>
<sequence>MEASNHRPTKMVIDRQALRHNFLQEKHSLKPETKLFAVLKADAYSHGVLAVAQVLHEVHVDGFCVATLDEALQIRQAGFPETILVLGVTPVSQANLASQNDISLAVSSCDWLRQVGSQLTTSLKVHLALDTGMGRIGLRTRTEVLEACQLLQADSQLIPEGIFTHFATANEPDTHYLEQQIQSFQELTADLPLKFEYRHCANSATALWHSKWQFDMVRFGIALYGLNPSNEVIKEVPYQLQPVLSLETEIVYIKQMTAGQKISYGATYTAQENEIIATLPFGYADGWLRRMTGSSVLVEGQLCPIVGDICMDQMMIKVPQLYPLGTKVTIIGENNGHRLSATDAAHYAGTGNYEIVCNLTDRISKKYVN</sequence>
<evidence type="ECO:0000256" key="4">
    <source>
        <dbReference type="ARBA" id="ARBA00023235"/>
    </source>
</evidence>
<dbReference type="Gene3D" id="2.40.37.10">
    <property type="entry name" value="Lyase, Ornithine Decarboxylase, Chain A, domain 1"/>
    <property type="match status" value="1"/>
</dbReference>
<evidence type="ECO:0000313" key="9">
    <source>
        <dbReference type="EMBL" id="NVY96326.1"/>
    </source>
</evidence>
<dbReference type="PANTHER" id="PTHR30511">
    <property type="entry name" value="ALANINE RACEMASE"/>
    <property type="match status" value="1"/>
</dbReference>
<evidence type="ECO:0000256" key="7">
    <source>
        <dbReference type="PIRSR" id="PIRSR600821-52"/>
    </source>
</evidence>
<comment type="catalytic activity">
    <reaction evidence="1 5">
        <text>L-alanine = D-alanine</text>
        <dbReference type="Rhea" id="RHEA:20249"/>
        <dbReference type="ChEBI" id="CHEBI:57416"/>
        <dbReference type="ChEBI" id="CHEBI:57972"/>
        <dbReference type="EC" id="5.1.1.1"/>
    </reaction>
</comment>
<feature type="binding site" evidence="5 7">
    <location>
        <position position="311"/>
    </location>
    <ligand>
        <name>substrate</name>
    </ligand>
</feature>
<dbReference type="EMBL" id="JABZEC010000003">
    <property type="protein sequence ID" value="NVY96326.1"/>
    <property type="molecule type" value="Genomic_DNA"/>
</dbReference>
<comment type="caution">
    <text evidence="9">The sequence shown here is derived from an EMBL/GenBank/DDBJ whole genome shotgun (WGS) entry which is preliminary data.</text>
</comment>
<comment type="pathway">
    <text evidence="5">Amino-acid biosynthesis; D-alanine biosynthesis; D-alanine from L-alanine: step 1/1.</text>
</comment>
<dbReference type="NCBIfam" id="TIGR00492">
    <property type="entry name" value="alr"/>
    <property type="match status" value="1"/>
</dbReference>
<dbReference type="Gene3D" id="3.20.20.10">
    <property type="entry name" value="Alanine racemase"/>
    <property type="match status" value="1"/>
</dbReference>
<evidence type="ECO:0000313" key="10">
    <source>
        <dbReference type="Proteomes" id="UP000563523"/>
    </source>
</evidence>
<dbReference type="SUPFAM" id="SSF51419">
    <property type="entry name" value="PLP-binding barrel"/>
    <property type="match status" value="1"/>
</dbReference>
<accession>A0A850RAE0</accession>
<dbReference type="InterPro" id="IPR011079">
    <property type="entry name" value="Ala_racemase_C"/>
</dbReference>
<dbReference type="Proteomes" id="UP000563523">
    <property type="component" value="Unassembled WGS sequence"/>
</dbReference>
<comment type="similarity">
    <text evidence="5">Belongs to the alanine racemase family.</text>
</comment>
<keyword evidence="3 5" id="KW-0663">Pyridoxal phosphate</keyword>
<dbReference type="GO" id="GO:0030170">
    <property type="term" value="F:pyridoxal phosphate binding"/>
    <property type="evidence" value="ECO:0007669"/>
    <property type="project" value="UniProtKB-UniRule"/>
</dbReference>
<feature type="binding site" evidence="5 7">
    <location>
        <position position="135"/>
    </location>
    <ligand>
        <name>substrate</name>
    </ligand>
</feature>
<evidence type="ECO:0000256" key="1">
    <source>
        <dbReference type="ARBA" id="ARBA00000316"/>
    </source>
</evidence>
<feature type="domain" description="Alanine racemase C-terminal" evidence="8">
    <location>
        <begin position="243"/>
        <end position="368"/>
    </location>
</feature>
<feature type="modified residue" description="N6-(pyridoxal phosphate)lysine" evidence="5 6">
    <location>
        <position position="40"/>
    </location>
</feature>
<comment type="function">
    <text evidence="5">Catalyzes the interconversion of L-alanine and D-alanine. May also act on other amino acids.</text>
</comment>
<keyword evidence="4 5" id="KW-0413">Isomerase</keyword>
<dbReference type="PRINTS" id="PR00992">
    <property type="entry name" value="ALARACEMASE"/>
</dbReference>
<dbReference type="FunFam" id="2.40.37.10:FF:000006">
    <property type="entry name" value="Alanine racemase"/>
    <property type="match status" value="1"/>
</dbReference>